<keyword evidence="4" id="KW-0255">Endonuclease</keyword>
<keyword evidence="5" id="KW-0378">Hydrolase</keyword>
<dbReference type="GO" id="GO:0004519">
    <property type="term" value="F:endonuclease activity"/>
    <property type="evidence" value="ECO:0007669"/>
    <property type="project" value="UniProtKB-KW"/>
</dbReference>
<keyword evidence="10" id="KW-1185">Reference proteome</keyword>
<keyword evidence="3" id="KW-0540">Nuclease</keyword>
<dbReference type="SUPFAM" id="SSF56672">
    <property type="entry name" value="DNA/RNA polymerases"/>
    <property type="match status" value="1"/>
</dbReference>
<evidence type="ECO:0000313" key="9">
    <source>
        <dbReference type="EMBL" id="WVZ11731.1"/>
    </source>
</evidence>
<evidence type="ECO:0000259" key="7">
    <source>
        <dbReference type="Pfam" id="PF00078"/>
    </source>
</evidence>
<organism evidence="9 10">
    <name type="scientific">Vigna mungo</name>
    <name type="common">Black gram</name>
    <name type="synonym">Phaseolus mungo</name>
    <dbReference type="NCBI Taxonomy" id="3915"/>
    <lineage>
        <taxon>Eukaryota</taxon>
        <taxon>Viridiplantae</taxon>
        <taxon>Streptophyta</taxon>
        <taxon>Embryophyta</taxon>
        <taxon>Tracheophyta</taxon>
        <taxon>Spermatophyta</taxon>
        <taxon>Magnoliopsida</taxon>
        <taxon>eudicotyledons</taxon>
        <taxon>Gunneridae</taxon>
        <taxon>Pentapetalae</taxon>
        <taxon>rosids</taxon>
        <taxon>fabids</taxon>
        <taxon>Fabales</taxon>
        <taxon>Fabaceae</taxon>
        <taxon>Papilionoideae</taxon>
        <taxon>50 kb inversion clade</taxon>
        <taxon>NPAAA clade</taxon>
        <taxon>indigoferoid/millettioid clade</taxon>
        <taxon>Phaseoleae</taxon>
        <taxon>Vigna</taxon>
    </lineage>
</organism>
<evidence type="ECO:0000313" key="10">
    <source>
        <dbReference type="Proteomes" id="UP001374535"/>
    </source>
</evidence>
<dbReference type="InterPro" id="IPR053134">
    <property type="entry name" value="RNA-dir_DNA_polymerase"/>
</dbReference>
<evidence type="ECO:0000256" key="6">
    <source>
        <dbReference type="ARBA" id="ARBA00022918"/>
    </source>
</evidence>
<protein>
    <recommendedName>
        <fullName evidence="11">Reverse transcriptase</fullName>
    </recommendedName>
</protein>
<dbReference type="GO" id="GO:0003964">
    <property type="term" value="F:RNA-directed DNA polymerase activity"/>
    <property type="evidence" value="ECO:0007669"/>
    <property type="project" value="UniProtKB-KW"/>
</dbReference>
<dbReference type="GO" id="GO:0016787">
    <property type="term" value="F:hydrolase activity"/>
    <property type="evidence" value="ECO:0007669"/>
    <property type="project" value="UniProtKB-KW"/>
</dbReference>
<feature type="domain" description="Reverse transcriptase RNase H-like" evidence="8">
    <location>
        <begin position="334"/>
        <end position="380"/>
    </location>
</feature>
<evidence type="ECO:0000259" key="8">
    <source>
        <dbReference type="Pfam" id="PF17917"/>
    </source>
</evidence>
<gene>
    <name evidence="9" type="ORF">V8G54_016261</name>
</gene>
<dbReference type="InterPro" id="IPR041373">
    <property type="entry name" value="RT_RNaseH"/>
</dbReference>
<dbReference type="InterPro" id="IPR000477">
    <property type="entry name" value="RT_dom"/>
</dbReference>
<evidence type="ECO:0008006" key="11">
    <source>
        <dbReference type="Google" id="ProtNLM"/>
    </source>
</evidence>
<dbReference type="PANTHER" id="PTHR24559:SF450">
    <property type="entry name" value="RNA-DIRECTED DNA POLYMERASE HOMOLOG"/>
    <property type="match status" value="1"/>
</dbReference>
<dbReference type="AlphaFoldDB" id="A0AAQ3S0Y8"/>
<dbReference type="Pfam" id="PF00078">
    <property type="entry name" value="RVT_1"/>
    <property type="match status" value="1"/>
</dbReference>
<evidence type="ECO:0000256" key="5">
    <source>
        <dbReference type="ARBA" id="ARBA00022801"/>
    </source>
</evidence>
<name>A0AAQ3S0Y8_VIGMU</name>
<keyword evidence="1" id="KW-0808">Transferase</keyword>
<proteinExistence type="predicted"/>
<dbReference type="FunFam" id="3.30.70.270:FF:000003">
    <property type="entry name" value="Transposon Ty3-G Gag-Pol polyprotein"/>
    <property type="match status" value="1"/>
</dbReference>
<dbReference type="InterPro" id="IPR043128">
    <property type="entry name" value="Rev_trsase/Diguanyl_cyclase"/>
</dbReference>
<dbReference type="InterPro" id="IPR043502">
    <property type="entry name" value="DNA/RNA_pol_sf"/>
</dbReference>
<reference evidence="9 10" key="1">
    <citation type="journal article" date="2023" name="Life. Sci Alliance">
        <title>Evolutionary insights into 3D genome organization and epigenetic landscape of Vigna mungo.</title>
        <authorList>
            <person name="Junaid A."/>
            <person name="Singh B."/>
            <person name="Bhatia S."/>
        </authorList>
    </citation>
    <scope>NUCLEOTIDE SEQUENCE [LARGE SCALE GENOMIC DNA]</scope>
    <source>
        <strain evidence="9">Urdbean</strain>
    </source>
</reference>
<evidence type="ECO:0000256" key="2">
    <source>
        <dbReference type="ARBA" id="ARBA00022695"/>
    </source>
</evidence>
<keyword evidence="6" id="KW-0695">RNA-directed DNA polymerase</keyword>
<evidence type="ECO:0000256" key="1">
    <source>
        <dbReference type="ARBA" id="ARBA00022679"/>
    </source>
</evidence>
<evidence type="ECO:0000256" key="3">
    <source>
        <dbReference type="ARBA" id="ARBA00022722"/>
    </source>
</evidence>
<dbReference type="Pfam" id="PF17917">
    <property type="entry name" value="RT_RNaseH"/>
    <property type="match status" value="1"/>
</dbReference>
<evidence type="ECO:0000256" key="4">
    <source>
        <dbReference type="ARBA" id="ARBA00022759"/>
    </source>
</evidence>
<dbReference type="Gene3D" id="3.10.10.10">
    <property type="entry name" value="HIV Type 1 Reverse Transcriptase, subunit A, domain 1"/>
    <property type="match status" value="1"/>
</dbReference>
<accession>A0AAQ3S0Y8</accession>
<dbReference type="EMBL" id="CP144696">
    <property type="protein sequence ID" value="WVZ11731.1"/>
    <property type="molecule type" value="Genomic_DNA"/>
</dbReference>
<sequence length="417" mass="48910">MEFTAQRRRHVLHDNSSTNIKTIRKLHIPKTMATRVHLSKLQICKDEEGLLLHSLSTHATSATIPNSIDQLLLQYEDVFVVPTTSPPRRLDHDHTIPLMQGTNLVNKRPYHNSPYSSPMVLVVKKDGSWRLCIDYKDLNKSTVKNMFPIPLVDDKLDELYGSSVFSKIDLQSDYNQSRNAFKTYVRHYEYLVMPFRLTNALATFQGLMNSMFREYLTKFLMVLFYDILIYNKCMENHLHHLHTMLSTMRTNALVAKKSKCYFEVTRVEYLGHFITGEGVFNDPAKVEAVRNWPLPQTLKQLRGFWDQLSQVRVLALLDFTRTFVVEVDASVVGELLVVVYAVQKWRHYLLPTQFVIKTDHRSLKYILDQRLSTAFQQKWLNDDALQRLIAELTKYPSSYKDFSCQWRIKEERKADHW</sequence>
<dbReference type="CDD" id="cd01647">
    <property type="entry name" value="RT_LTR"/>
    <property type="match status" value="1"/>
</dbReference>
<dbReference type="Proteomes" id="UP001374535">
    <property type="component" value="Chromosome 5"/>
</dbReference>
<dbReference type="PANTHER" id="PTHR24559">
    <property type="entry name" value="TRANSPOSON TY3-I GAG-POL POLYPROTEIN"/>
    <property type="match status" value="1"/>
</dbReference>
<keyword evidence="2" id="KW-0548">Nucleotidyltransferase</keyword>
<dbReference type="Gene3D" id="3.30.70.270">
    <property type="match status" value="1"/>
</dbReference>
<feature type="domain" description="Reverse transcriptase" evidence="7">
    <location>
        <begin position="124"/>
        <end position="272"/>
    </location>
</feature>